<keyword evidence="3" id="KW-1185">Reference proteome</keyword>
<comment type="caution">
    <text evidence="2">The sequence shown here is derived from an EMBL/GenBank/DDBJ whole genome shotgun (WGS) entry which is preliminary data.</text>
</comment>
<dbReference type="AlphaFoldDB" id="A0AAV6GT84"/>
<gene>
    <name evidence="2" type="ORF">AALO_G00097590</name>
</gene>
<feature type="region of interest" description="Disordered" evidence="1">
    <location>
        <begin position="1"/>
        <end position="90"/>
    </location>
</feature>
<proteinExistence type="predicted"/>
<accession>A0AAV6GT84</accession>
<name>A0AAV6GT84_9TELE</name>
<dbReference type="EMBL" id="JADWDJ010000007">
    <property type="protein sequence ID" value="KAG5278314.1"/>
    <property type="molecule type" value="Genomic_DNA"/>
</dbReference>
<evidence type="ECO:0000313" key="2">
    <source>
        <dbReference type="EMBL" id="KAG5278314.1"/>
    </source>
</evidence>
<feature type="compositionally biased region" description="Pro residues" evidence="1">
    <location>
        <begin position="37"/>
        <end position="50"/>
    </location>
</feature>
<organism evidence="2 3">
    <name type="scientific">Alosa alosa</name>
    <name type="common">allis shad</name>
    <dbReference type="NCBI Taxonomy" id="278164"/>
    <lineage>
        <taxon>Eukaryota</taxon>
        <taxon>Metazoa</taxon>
        <taxon>Chordata</taxon>
        <taxon>Craniata</taxon>
        <taxon>Vertebrata</taxon>
        <taxon>Euteleostomi</taxon>
        <taxon>Actinopterygii</taxon>
        <taxon>Neopterygii</taxon>
        <taxon>Teleostei</taxon>
        <taxon>Clupei</taxon>
        <taxon>Clupeiformes</taxon>
        <taxon>Clupeoidei</taxon>
        <taxon>Clupeidae</taxon>
        <taxon>Alosa</taxon>
    </lineage>
</organism>
<feature type="compositionally biased region" description="Pro residues" evidence="1">
    <location>
        <begin position="9"/>
        <end position="21"/>
    </location>
</feature>
<sequence>PGRGCCPGLSPPAPTSSPPPEGRVRLLHHFLHRAAPSPAPPWPSASPPAGPGADSPPGTPAAAPWPGAAALPAAPAAAAPPELRTRRPLTSTSRCPAMWLWCPPYQ</sequence>
<evidence type="ECO:0000313" key="3">
    <source>
        <dbReference type="Proteomes" id="UP000823561"/>
    </source>
</evidence>
<protein>
    <submittedName>
        <fullName evidence="2">Uncharacterized protein</fullName>
    </submittedName>
</protein>
<evidence type="ECO:0000256" key="1">
    <source>
        <dbReference type="SAM" id="MobiDB-lite"/>
    </source>
</evidence>
<dbReference type="Proteomes" id="UP000823561">
    <property type="component" value="Chromosome 7"/>
</dbReference>
<feature type="non-terminal residue" evidence="2">
    <location>
        <position position="1"/>
    </location>
</feature>
<feature type="compositionally biased region" description="Low complexity" evidence="1">
    <location>
        <begin position="51"/>
        <end position="81"/>
    </location>
</feature>
<reference evidence="2" key="1">
    <citation type="submission" date="2020-10" db="EMBL/GenBank/DDBJ databases">
        <title>Chromosome-scale genome assembly of the Allis shad, Alosa alosa.</title>
        <authorList>
            <person name="Margot Z."/>
            <person name="Christophe K."/>
            <person name="Cabau C."/>
            <person name="Louis A."/>
            <person name="Berthelot C."/>
            <person name="Parey E."/>
            <person name="Roest Crollius H."/>
            <person name="Montfort J."/>
            <person name="Robinson-Rechavi M."/>
            <person name="Bucao C."/>
            <person name="Bouchez O."/>
            <person name="Gislard M."/>
            <person name="Lluch J."/>
            <person name="Milhes M."/>
            <person name="Lampietro C."/>
            <person name="Lopez Roques C."/>
            <person name="Donnadieu C."/>
            <person name="Braasch I."/>
            <person name="Desvignes T."/>
            <person name="Postlethwait J."/>
            <person name="Bobe J."/>
            <person name="Guiguen Y."/>
        </authorList>
    </citation>
    <scope>NUCLEOTIDE SEQUENCE</scope>
    <source>
        <strain evidence="2">M-15738</strain>
        <tissue evidence="2">Blood</tissue>
    </source>
</reference>